<evidence type="ECO:0000313" key="1">
    <source>
        <dbReference type="EMBL" id="PRQ33683.1"/>
    </source>
</evidence>
<dbReference type="EMBL" id="PDCK01000043">
    <property type="protein sequence ID" value="PRQ33683.1"/>
    <property type="molecule type" value="Genomic_DNA"/>
</dbReference>
<dbReference type="AlphaFoldDB" id="A0A2P6QHN5"/>
<sequence length="74" mass="8717">MSFGNSFTSISAWLDFPLIACLRYWQPLDADVQVNFHDSFTIIEWMILVIEFSTNFIMPTLQYVSLKYFLVRQG</sequence>
<dbReference type="Proteomes" id="UP000238479">
    <property type="component" value="Chromosome 5"/>
</dbReference>
<evidence type="ECO:0000313" key="2">
    <source>
        <dbReference type="Proteomes" id="UP000238479"/>
    </source>
</evidence>
<reference evidence="1 2" key="1">
    <citation type="journal article" date="2018" name="Nat. Genet.">
        <title>The Rosa genome provides new insights in the design of modern roses.</title>
        <authorList>
            <person name="Bendahmane M."/>
        </authorList>
    </citation>
    <scope>NUCLEOTIDE SEQUENCE [LARGE SCALE GENOMIC DNA]</scope>
    <source>
        <strain evidence="2">cv. Old Blush</strain>
    </source>
</reference>
<name>A0A2P6QHN5_ROSCH</name>
<dbReference type="Gramene" id="PRQ33683">
    <property type="protein sequence ID" value="PRQ33683"/>
    <property type="gene ID" value="RchiOBHm_Chr5g0060361"/>
</dbReference>
<accession>A0A2P6QHN5</accession>
<organism evidence="1 2">
    <name type="scientific">Rosa chinensis</name>
    <name type="common">China rose</name>
    <dbReference type="NCBI Taxonomy" id="74649"/>
    <lineage>
        <taxon>Eukaryota</taxon>
        <taxon>Viridiplantae</taxon>
        <taxon>Streptophyta</taxon>
        <taxon>Embryophyta</taxon>
        <taxon>Tracheophyta</taxon>
        <taxon>Spermatophyta</taxon>
        <taxon>Magnoliopsida</taxon>
        <taxon>eudicotyledons</taxon>
        <taxon>Gunneridae</taxon>
        <taxon>Pentapetalae</taxon>
        <taxon>rosids</taxon>
        <taxon>fabids</taxon>
        <taxon>Rosales</taxon>
        <taxon>Rosaceae</taxon>
        <taxon>Rosoideae</taxon>
        <taxon>Rosoideae incertae sedis</taxon>
        <taxon>Rosa</taxon>
    </lineage>
</organism>
<proteinExistence type="predicted"/>
<protein>
    <submittedName>
        <fullName evidence="1">Uncharacterized protein</fullName>
    </submittedName>
</protein>
<gene>
    <name evidence="1" type="ORF">RchiOBHm_Chr5g0060361</name>
</gene>
<comment type="caution">
    <text evidence="1">The sequence shown here is derived from an EMBL/GenBank/DDBJ whole genome shotgun (WGS) entry which is preliminary data.</text>
</comment>
<keyword evidence="2" id="KW-1185">Reference proteome</keyword>